<gene>
    <name evidence="2" type="ORF">FSW04_19460</name>
</gene>
<accession>A0A5B8UA33</accession>
<sequence length="74" mass="8080">MRRSLATAAGRGGPRPDLGAGNPERRSGEFLRRVWAGTACTPDFADRVRGQLRRPRRRLTRPARSAPGTAASRP</sequence>
<proteinExistence type="predicted"/>
<dbReference type="RefSeq" id="WP_146921898.1">
    <property type="nucleotide sequence ID" value="NZ_CP042430.1"/>
</dbReference>
<reference evidence="2 3" key="1">
    <citation type="journal article" date="2018" name="J. Microbiol.">
        <title>Baekduia soli gen. nov., sp. nov., a novel bacterium isolated from the soil of Baekdu Mountain and proposal of a novel family name, Baekduiaceae fam. nov.</title>
        <authorList>
            <person name="An D.S."/>
            <person name="Siddiqi M.Z."/>
            <person name="Kim K.H."/>
            <person name="Yu H.S."/>
            <person name="Im W.T."/>
        </authorList>
    </citation>
    <scope>NUCLEOTIDE SEQUENCE [LARGE SCALE GENOMIC DNA]</scope>
    <source>
        <strain evidence="2 3">BR7-21</strain>
    </source>
</reference>
<name>A0A5B8UA33_9ACTN</name>
<evidence type="ECO:0000256" key="1">
    <source>
        <dbReference type="SAM" id="MobiDB-lite"/>
    </source>
</evidence>
<dbReference type="AlphaFoldDB" id="A0A5B8UA33"/>
<organism evidence="2 3">
    <name type="scientific">Baekduia soli</name>
    <dbReference type="NCBI Taxonomy" id="496014"/>
    <lineage>
        <taxon>Bacteria</taxon>
        <taxon>Bacillati</taxon>
        <taxon>Actinomycetota</taxon>
        <taxon>Thermoleophilia</taxon>
        <taxon>Solirubrobacterales</taxon>
        <taxon>Baekduiaceae</taxon>
        <taxon>Baekduia</taxon>
    </lineage>
</organism>
<feature type="region of interest" description="Disordered" evidence="1">
    <location>
        <begin position="1"/>
        <end position="25"/>
    </location>
</feature>
<dbReference type="Proteomes" id="UP000321805">
    <property type="component" value="Chromosome"/>
</dbReference>
<evidence type="ECO:0000313" key="2">
    <source>
        <dbReference type="EMBL" id="QEC49532.1"/>
    </source>
</evidence>
<feature type="region of interest" description="Disordered" evidence="1">
    <location>
        <begin position="46"/>
        <end position="74"/>
    </location>
</feature>
<protein>
    <submittedName>
        <fullName evidence="2">Uncharacterized protein</fullName>
    </submittedName>
</protein>
<evidence type="ECO:0000313" key="3">
    <source>
        <dbReference type="Proteomes" id="UP000321805"/>
    </source>
</evidence>
<feature type="compositionally biased region" description="Basic residues" evidence="1">
    <location>
        <begin position="50"/>
        <end position="61"/>
    </location>
</feature>
<keyword evidence="3" id="KW-1185">Reference proteome</keyword>
<dbReference type="KEGG" id="bsol:FSW04_19460"/>
<dbReference type="EMBL" id="CP042430">
    <property type="protein sequence ID" value="QEC49532.1"/>
    <property type="molecule type" value="Genomic_DNA"/>
</dbReference>